<feature type="domain" description="PAC" evidence="10">
    <location>
        <begin position="346"/>
        <end position="397"/>
    </location>
</feature>
<dbReference type="Proteomes" id="UP000193587">
    <property type="component" value="Unassembled WGS sequence"/>
</dbReference>
<dbReference type="InterPro" id="IPR004358">
    <property type="entry name" value="Sig_transdc_His_kin-like_C"/>
</dbReference>
<dbReference type="SMART" id="SM00387">
    <property type="entry name" value="HATPase_c"/>
    <property type="match status" value="1"/>
</dbReference>
<evidence type="ECO:0000256" key="2">
    <source>
        <dbReference type="ARBA" id="ARBA00012438"/>
    </source>
</evidence>
<dbReference type="SMART" id="SM00086">
    <property type="entry name" value="PAC"/>
    <property type="match status" value="2"/>
</dbReference>
<dbReference type="InterPro" id="IPR011006">
    <property type="entry name" value="CheY-like_superfamily"/>
</dbReference>
<dbReference type="InterPro" id="IPR013655">
    <property type="entry name" value="PAS_fold_3"/>
</dbReference>
<evidence type="ECO:0000313" key="12">
    <source>
        <dbReference type="Proteomes" id="UP000193587"/>
    </source>
</evidence>
<dbReference type="SMART" id="SM00091">
    <property type="entry name" value="PAS"/>
    <property type="match status" value="2"/>
</dbReference>
<feature type="domain" description="PAC" evidence="10">
    <location>
        <begin position="467"/>
        <end position="518"/>
    </location>
</feature>
<evidence type="ECO:0000256" key="6">
    <source>
        <dbReference type="PROSITE-ProRule" id="PRU00169"/>
    </source>
</evidence>
<dbReference type="SUPFAM" id="SSF55785">
    <property type="entry name" value="PYP-like sensor domain (PAS domain)"/>
    <property type="match status" value="3"/>
</dbReference>
<sequence length="892" mass="100391">MSMSDRAEHRDTIRVLHVDDQPDFAEMTTAFLERESDRFDTETVSSASEGLNRLAESTFDCVISDYEMPGQNGIEFLRAVREEWPDLPFILFTGKGSETVASDATSAGVTDYLQKSSGNEQYELLANRILNAVGKVQAEKQIKTEQKRFKTLFDHLSQPAVEVRYEADEPIVRQVNAAFENAFGYESETMIGDSLDTHIVPDNRTDEAAEINEHVQSGGSLDSREVTRQTTNGLCKFLLQNAVYDDGSGGFAIYTDITDRSERKELLERNRDLLRHTQQLAKVGGWEADLETGEQRWTKETYNIHDLDPAEESDPSVETAIEFYHPDDQSTIQTAIENCRAHGKPYNLELRLITAENDQKWVRTTGERIHDSDDIIKLRGAIQDITAQKEREKELRLYEQLVRHSPELLVIMDEEMTVKYQSPPSPLLEWEPLDVVGENPFEEVHPDDHEKLMDHFARLKDKPDGIVAVEFRARDVDGDWRWVESRGQNFTDSDPIEGILTVMRDVTQRKQQEQRLARYSTTLEQMQSRTQTLLETTNPTEAAESAVAAFEAVLKCDTTGIWLRRDDQDILEPAAISERGQELISDPPTYGADTQSLSWEAYQQQELRYISDMSAHDQRSNEDTPIESEVIVPLGRHGIVNVGSTEPDAFTEQEIDVVELWSNTLTAVFGRITQLELLRGREAELVRERDRLDEFTSIVSHDLRSPLNVAKGRTKLAASECDSQHLTDAQQALTRMEALIDDSLALARQGKVVGETTSVDLEAIVDRCWETTPTTEATLEIEGLSSIQADADRLPEVFENLFRNAVDHGGEGVTITVGEVDTGFYIEDDGSGISGDNRDEVFETGYSTSEEGVGFGLNIVKQIVEAHGWEIHLTDSADGGARFKITGVEKVE</sequence>
<dbReference type="Pfam" id="PF13185">
    <property type="entry name" value="GAF_2"/>
    <property type="match status" value="1"/>
</dbReference>
<feature type="domain" description="PAS" evidence="9">
    <location>
        <begin position="145"/>
        <end position="218"/>
    </location>
</feature>
<gene>
    <name evidence="11" type="ORF">B9H04_17305</name>
</gene>
<dbReference type="SUPFAM" id="SSF52172">
    <property type="entry name" value="CheY-like"/>
    <property type="match status" value="1"/>
</dbReference>
<comment type="caution">
    <text evidence="11">The sequence shown here is derived from an EMBL/GenBank/DDBJ whole genome shotgun (WGS) entry which is preliminary data.</text>
</comment>
<evidence type="ECO:0000256" key="3">
    <source>
        <dbReference type="ARBA" id="ARBA00022553"/>
    </source>
</evidence>
<evidence type="ECO:0000259" key="10">
    <source>
        <dbReference type="PROSITE" id="PS50113"/>
    </source>
</evidence>
<dbReference type="PANTHER" id="PTHR43304">
    <property type="entry name" value="PHYTOCHROME-LIKE PROTEIN CPH1"/>
    <property type="match status" value="1"/>
</dbReference>
<dbReference type="CDD" id="cd00156">
    <property type="entry name" value="REC"/>
    <property type="match status" value="1"/>
</dbReference>
<dbReference type="InterPro" id="IPR003018">
    <property type="entry name" value="GAF"/>
</dbReference>
<dbReference type="SMART" id="SM00448">
    <property type="entry name" value="REC"/>
    <property type="match status" value="1"/>
</dbReference>
<protein>
    <recommendedName>
        <fullName evidence="2">histidine kinase</fullName>
        <ecNumber evidence="2">2.7.13.3</ecNumber>
    </recommendedName>
</protein>
<evidence type="ECO:0000256" key="5">
    <source>
        <dbReference type="ARBA" id="ARBA00022777"/>
    </source>
</evidence>
<dbReference type="PROSITE" id="PS50109">
    <property type="entry name" value="HIS_KIN"/>
    <property type="match status" value="1"/>
</dbReference>
<dbReference type="InterPro" id="IPR036097">
    <property type="entry name" value="HisK_dim/P_sf"/>
</dbReference>
<keyword evidence="4" id="KW-0808">Transferase</keyword>
<evidence type="ECO:0000259" key="8">
    <source>
        <dbReference type="PROSITE" id="PS50110"/>
    </source>
</evidence>
<dbReference type="EMBL" id="NEDJ01000120">
    <property type="protein sequence ID" value="OSO89567.1"/>
    <property type="molecule type" value="Genomic_DNA"/>
</dbReference>
<dbReference type="Pfam" id="PF13426">
    <property type="entry name" value="PAS_9"/>
    <property type="match status" value="1"/>
</dbReference>
<comment type="catalytic activity">
    <reaction evidence="1">
        <text>ATP + protein L-histidine = ADP + protein N-phospho-L-histidine.</text>
        <dbReference type="EC" id="2.7.13.3"/>
    </reaction>
</comment>
<dbReference type="CDD" id="cd00130">
    <property type="entry name" value="PAS"/>
    <property type="match status" value="2"/>
</dbReference>
<keyword evidence="5" id="KW-0418">Kinase</keyword>
<reference evidence="11 12" key="1">
    <citation type="submission" date="2017-04" db="EMBL/GenBank/DDBJ databases">
        <title>MLSA of the genus Halorubrum.</title>
        <authorList>
            <person name="De La Haba R."/>
            <person name="Sanchez-Porro C."/>
            <person name="Infante-Dominguez C."/>
            <person name="Ventosa A."/>
        </authorList>
    </citation>
    <scope>NUCLEOTIDE SEQUENCE [LARGE SCALE GENOMIC DNA]</scope>
    <source>
        <strain evidence="11 12">DSM 17463</strain>
    </source>
</reference>
<dbReference type="InterPro" id="IPR001789">
    <property type="entry name" value="Sig_transdc_resp-reg_receiver"/>
</dbReference>
<evidence type="ECO:0000256" key="4">
    <source>
        <dbReference type="ARBA" id="ARBA00022679"/>
    </source>
</evidence>
<evidence type="ECO:0000313" key="11">
    <source>
        <dbReference type="EMBL" id="OSO89567.1"/>
    </source>
</evidence>
<dbReference type="InterPro" id="IPR035965">
    <property type="entry name" value="PAS-like_dom_sf"/>
</dbReference>
<dbReference type="InterPro" id="IPR052162">
    <property type="entry name" value="Sensor_kinase/Photoreceptor"/>
</dbReference>
<dbReference type="GO" id="GO:0000155">
    <property type="term" value="F:phosphorelay sensor kinase activity"/>
    <property type="evidence" value="ECO:0007669"/>
    <property type="project" value="InterPro"/>
</dbReference>
<dbReference type="InterPro" id="IPR003594">
    <property type="entry name" value="HATPase_dom"/>
</dbReference>
<dbReference type="PANTHER" id="PTHR43304:SF1">
    <property type="entry name" value="PAC DOMAIN-CONTAINING PROTEIN"/>
    <property type="match status" value="1"/>
</dbReference>
<dbReference type="Pfam" id="PF02518">
    <property type="entry name" value="HATPase_c"/>
    <property type="match status" value="1"/>
</dbReference>
<dbReference type="InterPro" id="IPR005467">
    <property type="entry name" value="His_kinase_dom"/>
</dbReference>
<name>A0A1X4G4R4_HALEZ</name>
<evidence type="ECO:0000256" key="1">
    <source>
        <dbReference type="ARBA" id="ARBA00000085"/>
    </source>
</evidence>
<dbReference type="AlphaFoldDB" id="A0A1X4G4R4"/>
<keyword evidence="3 6" id="KW-0597">Phosphoprotein</keyword>
<dbReference type="InterPro" id="IPR029016">
    <property type="entry name" value="GAF-like_dom_sf"/>
</dbReference>
<dbReference type="PROSITE" id="PS50113">
    <property type="entry name" value="PAC"/>
    <property type="match status" value="2"/>
</dbReference>
<proteinExistence type="predicted"/>
<dbReference type="SUPFAM" id="SSF47384">
    <property type="entry name" value="Homodimeric domain of signal transducing histidine kinase"/>
    <property type="match status" value="1"/>
</dbReference>
<accession>A0A1X4G4R4</accession>
<evidence type="ECO:0000259" key="9">
    <source>
        <dbReference type="PROSITE" id="PS50112"/>
    </source>
</evidence>
<dbReference type="SUPFAM" id="SSF55781">
    <property type="entry name" value="GAF domain-like"/>
    <property type="match status" value="1"/>
</dbReference>
<dbReference type="STRING" id="1121945.GCA_000421805_03500"/>
<dbReference type="Pfam" id="PF00512">
    <property type="entry name" value="HisKA"/>
    <property type="match status" value="1"/>
</dbReference>
<dbReference type="InterPro" id="IPR000700">
    <property type="entry name" value="PAS-assoc_C"/>
</dbReference>
<dbReference type="Gene3D" id="3.30.565.10">
    <property type="entry name" value="Histidine kinase-like ATPase, C-terminal domain"/>
    <property type="match status" value="1"/>
</dbReference>
<dbReference type="EC" id="2.7.13.3" evidence="2"/>
<organism evidence="11 12">
    <name type="scientific">Halorubrum ezzemoulense DSM 17463</name>
    <dbReference type="NCBI Taxonomy" id="1121945"/>
    <lineage>
        <taxon>Archaea</taxon>
        <taxon>Methanobacteriati</taxon>
        <taxon>Methanobacteriota</taxon>
        <taxon>Stenosarchaea group</taxon>
        <taxon>Halobacteria</taxon>
        <taxon>Halobacteriales</taxon>
        <taxon>Haloferacaceae</taxon>
        <taxon>Halorubrum</taxon>
    </lineage>
</organism>
<dbReference type="InterPro" id="IPR036890">
    <property type="entry name" value="HATPase_C_sf"/>
</dbReference>
<dbReference type="PROSITE" id="PS50110">
    <property type="entry name" value="RESPONSE_REGULATORY"/>
    <property type="match status" value="1"/>
</dbReference>
<feature type="domain" description="Histidine kinase" evidence="7">
    <location>
        <begin position="698"/>
        <end position="886"/>
    </location>
</feature>
<dbReference type="Gene3D" id="1.10.287.130">
    <property type="match status" value="1"/>
</dbReference>
<dbReference type="Gene3D" id="3.40.50.2300">
    <property type="match status" value="1"/>
</dbReference>
<dbReference type="InterPro" id="IPR001610">
    <property type="entry name" value="PAC"/>
</dbReference>
<dbReference type="InterPro" id="IPR003661">
    <property type="entry name" value="HisK_dim/P_dom"/>
</dbReference>
<dbReference type="Gene3D" id="3.30.450.40">
    <property type="match status" value="1"/>
</dbReference>
<dbReference type="Pfam" id="PF08447">
    <property type="entry name" value="PAS_3"/>
    <property type="match status" value="2"/>
</dbReference>
<dbReference type="Pfam" id="PF00072">
    <property type="entry name" value="Response_reg"/>
    <property type="match status" value="1"/>
</dbReference>
<dbReference type="PROSITE" id="PS50112">
    <property type="entry name" value="PAS"/>
    <property type="match status" value="1"/>
</dbReference>
<dbReference type="InterPro" id="IPR000014">
    <property type="entry name" value="PAS"/>
</dbReference>
<dbReference type="SUPFAM" id="SSF55874">
    <property type="entry name" value="ATPase domain of HSP90 chaperone/DNA topoisomerase II/histidine kinase"/>
    <property type="match status" value="1"/>
</dbReference>
<feature type="modified residue" description="4-aspartylphosphate" evidence="6">
    <location>
        <position position="65"/>
    </location>
</feature>
<dbReference type="Gene3D" id="3.30.450.20">
    <property type="entry name" value="PAS domain"/>
    <property type="match status" value="3"/>
</dbReference>
<dbReference type="NCBIfam" id="TIGR00229">
    <property type="entry name" value="sensory_box"/>
    <property type="match status" value="2"/>
</dbReference>
<feature type="domain" description="Response regulatory" evidence="8">
    <location>
        <begin position="14"/>
        <end position="130"/>
    </location>
</feature>
<dbReference type="SMART" id="SM00388">
    <property type="entry name" value="HisKA"/>
    <property type="match status" value="1"/>
</dbReference>
<dbReference type="PRINTS" id="PR00344">
    <property type="entry name" value="BCTRLSENSOR"/>
</dbReference>
<evidence type="ECO:0000259" key="7">
    <source>
        <dbReference type="PROSITE" id="PS50109"/>
    </source>
</evidence>
<dbReference type="CDD" id="cd00082">
    <property type="entry name" value="HisKA"/>
    <property type="match status" value="1"/>
</dbReference>